<keyword evidence="2" id="KW-1185">Reference proteome</keyword>
<reference evidence="1 2" key="1">
    <citation type="submission" date="2014-06" db="EMBL/GenBank/DDBJ databases">
        <title>Evolutionary Origins and Diversification of the Mycorrhizal Mutualists.</title>
        <authorList>
            <consortium name="DOE Joint Genome Institute"/>
            <consortium name="Mycorrhizal Genomics Consortium"/>
            <person name="Kohler A."/>
            <person name="Kuo A."/>
            <person name="Nagy L.G."/>
            <person name="Floudas D."/>
            <person name="Copeland A."/>
            <person name="Barry K.W."/>
            <person name="Cichocki N."/>
            <person name="Veneault-Fourrey C."/>
            <person name="LaButti K."/>
            <person name="Lindquist E.A."/>
            <person name="Lipzen A."/>
            <person name="Lundell T."/>
            <person name="Morin E."/>
            <person name="Murat C."/>
            <person name="Riley R."/>
            <person name="Ohm R."/>
            <person name="Sun H."/>
            <person name="Tunlid A."/>
            <person name="Henrissat B."/>
            <person name="Grigoriev I.V."/>
            <person name="Hibbett D.S."/>
            <person name="Martin F."/>
        </authorList>
    </citation>
    <scope>NUCLEOTIDE SEQUENCE [LARGE SCALE GENOMIC DNA]</scope>
    <source>
        <strain evidence="1 2">SS14</strain>
    </source>
</reference>
<evidence type="ECO:0000313" key="1">
    <source>
        <dbReference type="EMBL" id="KIJ33140.1"/>
    </source>
</evidence>
<dbReference type="AlphaFoldDB" id="A0A0C9V6P8"/>
<gene>
    <name evidence="1" type="ORF">M422DRAFT_265022</name>
</gene>
<dbReference type="HOGENOM" id="CLU_2307835_0_0_1"/>
<proteinExistence type="predicted"/>
<protein>
    <submittedName>
        <fullName evidence="1">Uncharacterized protein</fullName>
    </submittedName>
</protein>
<organism evidence="1 2">
    <name type="scientific">Sphaerobolus stellatus (strain SS14)</name>
    <dbReference type="NCBI Taxonomy" id="990650"/>
    <lineage>
        <taxon>Eukaryota</taxon>
        <taxon>Fungi</taxon>
        <taxon>Dikarya</taxon>
        <taxon>Basidiomycota</taxon>
        <taxon>Agaricomycotina</taxon>
        <taxon>Agaricomycetes</taxon>
        <taxon>Phallomycetidae</taxon>
        <taxon>Geastrales</taxon>
        <taxon>Sphaerobolaceae</taxon>
        <taxon>Sphaerobolus</taxon>
    </lineage>
</organism>
<evidence type="ECO:0000313" key="2">
    <source>
        <dbReference type="Proteomes" id="UP000054279"/>
    </source>
</evidence>
<dbReference type="Proteomes" id="UP000054279">
    <property type="component" value="Unassembled WGS sequence"/>
</dbReference>
<name>A0A0C9V6P8_SPHS4</name>
<accession>A0A0C9V6P8</accession>
<dbReference type="EMBL" id="KN837217">
    <property type="protein sequence ID" value="KIJ33140.1"/>
    <property type="molecule type" value="Genomic_DNA"/>
</dbReference>
<sequence>MSIANPIHRAIVHLSYSSWTYMTTPLRRALHRRTRQILCDSTIHLISCAVLRLAHSRTVEWTSLEDLPKKTLQSSLLVSHMGFHSSALEHLATHSPYREL</sequence>